<protein>
    <recommendedName>
        <fullName evidence="2">beta-galactosidase</fullName>
        <ecNumber evidence="2">3.2.1.23</ecNumber>
    </recommendedName>
</protein>
<dbReference type="InterPro" id="IPR004199">
    <property type="entry name" value="B-gal_small/dom_5"/>
</dbReference>
<dbReference type="EMBL" id="DVLW01000027">
    <property type="protein sequence ID" value="HIT93730.1"/>
    <property type="molecule type" value="Genomic_DNA"/>
</dbReference>
<evidence type="ECO:0000313" key="6">
    <source>
        <dbReference type="EMBL" id="HIT93730.1"/>
    </source>
</evidence>
<evidence type="ECO:0000256" key="4">
    <source>
        <dbReference type="ARBA" id="ARBA00023295"/>
    </source>
</evidence>
<dbReference type="GO" id="GO:0030246">
    <property type="term" value="F:carbohydrate binding"/>
    <property type="evidence" value="ECO:0007669"/>
    <property type="project" value="InterPro"/>
</dbReference>
<reference evidence="6" key="2">
    <citation type="journal article" date="2021" name="PeerJ">
        <title>Extensive microbial diversity within the chicken gut microbiome revealed by metagenomics and culture.</title>
        <authorList>
            <person name="Gilroy R."/>
            <person name="Ravi A."/>
            <person name="Getino M."/>
            <person name="Pursley I."/>
            <person name="Horton D.L."/>
            <person name="Alikhan N.F."/>
            <person name="Baker D."/>
            <person name="Gharbi K."/>
            <person name="Hall N."/>
            <person name="Watson M."/>
            <person name="Adriaenssens E.M."/>
            <person name="Foster-Nyarko E."/>
            <person name="Jarju S."/>
            <person name="Secka A."/>
            <person name="Antonio M."/>
            <person name="Oren A."/>
            <person name="Chaudhuri R.R."/>
            <person name="La Ragione R."/>
            <person name="Hildebrand F."/>
            <person name="Pallen M.J."/>
        </authorList>
    </citation>
    <scope>NUCLEOTIDE SEQUENCE</scope>
    <source>
        <strain evidence="6">ChiBcec7-5410</strain>
    </source>
</reference>
<reference evidence="6" key="1">
    <citation type="submission" date="2020-10" db="EMBL/GenBank/DDBJ databases">
        <authorList>
            <person name="Gilroy R."/>
        </authorList>
    </citation>
    <scope>NUCLEOTIDE SEQUENCE</scope>
    <source>
        <strain evidence="6">ChiBcec7-5410</strain>
    </source>
</reference>
<dbReference type="PANTHER" id="PTHR46323:SF2">
    <property type="entry name" value="BETA-GALACTOSIDASE"/>
    <property type="match status" value="1"/>
</dbReference>
<gene>
    <name evidence="6" type="ORF">IAC43_00940</name>
</gene>
<keyword evidence="4" id="KW-0326">Glycosidase</keyword>
<evidence type="ECO:0000256" key="3">
    <source>
        <dbReference type="ARBA" id="ARBA00022801"/>
    </source>
</evidence>
<dbReference type="AlphaFoldDB" id="A0A9D1KR50"/>
<dbReference type="EC" id="3.2.1.23" evidence="2"/>
<accession>A0A9D1KR50</accession>
<dbReference type="InterPro" id="IPR014718">
    <property type="entry name" value="GH-type_carb-bd"/>
</dbReference>
<dbReference type="GO" id="GO:0005990">
    <property type="term" value="P:lactose catabolic process"/>
    <property type="evidence" value="ECO:0007669"/>
    <property type="project" value="TreeGrafter"/>
</dbReference>
<dbReference type="SMART" id="SM01038">
    <property type="entry name" value="Bgal_small_N"/>
    <property type="match status" value="1"/>
</dbReference>
<comment type="caution">
    <text evidence="6">The sequence shown here is derived from an EMBL/GenBank/DDBJ whole genome shotgun (WGS) entry which is preliminary data.</text>
</comment>
<dbReference type="Proteomes" id="UP000824160">
    <property type="component" value="Unassembled WGS sequence"/>
</dbReference>
<organism evidence="6 7">
    <name type="scientific">Candidatus Faecivivens stercoripullorum</name>
    <dbReference type="NCBI Taxonomy" id="2840805"/>
    <lineage>
        <taxon>Bacteria</taxon>
        <taxon>Bacillati</taxon>
        <taxon>Bacillota</taxon>
        <taxon>Clostridia</taxon>
        <taxon>Eubacteriales</taxon>
        <taxon>Oscillospiraceae</taxon>
        <taxon>Oscillospiraceae incertae sedis</taxon>
        <taxon>Candidatus Faecivivens</taxon>
    </lineage>
</organism>
<comment type="catalytic activity">
    <reaction evidence="1">
        <text>Hydrolysis of terminal non-reducing beta-D-galactose residues in beta-D-galactosides.</text>
        <dbReference type="EC" id="3.2.1.23"/>
    </reaction>
</comment>
<name>A0A9D1KR50_9FIRM</name>
<dbReference type="SUPFAM" id="SSF74650">
    <property type="entry name" value="Galactose mutarotase-like"/>
    <property type="match status" value="1"/>
</dbReference>
<proteinExistence type="predicted"/>
<dbReference type="PANTHER" id="PTHR46323">
    <property type="entry name" value="BETA-GALACTOSIDASE"/>
    <property type="match status" value="1"/>
</dbReference>
<evidence type="ECO:0000256" key="1">
    <source>
        <dbReference type="ARBA" id="ARBA00001412"/>
    </source>
</evidence>
<keyword evidence="3" id="KW-0378">Hydrolase</keyword>
<dbReference type="Gene3D" id="2.70.98.10">
    <property type="match status" value="1"/>
</dbReference>
<feature type="domain" description="Beta galactosidase small chain/" evidence="5">
    <location>
        <begin position="23"/>
        <end position="294"/>
    </location>
</feature>
<dbReference type="InterPro" id="IPR050347">
    <property type="entry name" value="Bact_Beta-galactosidase"/>
</dbReference>
<dbReference type="Pfam" id="PF02929">
    <property type="entry name" value="Bgal_small_N"/>
    <property type="match status" value="1"/>
</dbReference>
<feature type="non-terminal residue" evidence="6">
    <location>
        <position position="1"/>
    </location>
</feature>
<evidence type="ECO:0000313" key="7">
    <source>
        <dbReference type="Proteomes" id="UP000824160"/>
    </source>
</evidence>
<evidence type="ECO:0000256" key="2">
    <source>
        <dbReference type="ARBA" id="ARBA00012756"/>
    </source>
</evidence>
<evidence type="ECO:0000259" key="5">
    <source>
        <dbReference type="SMART" id="SM01038"/>
    </source>
</evidence>
<dbReference type="GO" id="GO:0004565">
    <property type="term" value="F:beta-galactosidase activity"/>
    <property type="evidence" value="ECO:0007669"/>
    <property type="project" value="UniProtKB-EC"/>
</dbReference>
<dbReference type="GO" id="GO:0009341">
    <property type="term" value="C:beta-galactosidase complex"/>
    <property type="evidence" value="ECO:0007669"/>
    <property type="project" value="InterPro"/>
</dbReference>
<dbReference type="InterPro" id="IPR011013">
    <property type="entry name" value="Gal_mutarotase_sf_dom"/>
</dbReference>
<sequence>PSAVVDEQEPVQILRQHTDGNILCFEGNGIELLIDLEKGEPIGLFRNRQSLIREISLCLDRPYTGLDAEKGWGWYSEYEKIRRQRPDFGKTRVYTSENRIRAEFPFTQKDKSMPPVCGKIYCEFDGNGVLTLGADVHIDSSYRAVPRVGLECVAPGCMENLSYFGRGENENYPDRILSAPLGVYHTTVSRQHFPFQPPSETGGHEETRWICLDDGKDERMMIRSVQPIHFDVHHAGIEEYQQARHDHELKVSDQTVIHLDAAHGPIGSEMAWSTAMPEKYGLSGGDYHLEVEIRF</sequence>